<sequence>MTNPELHTKKRLVSLDVFRGVTIMAMIIVNSPGSWSYMYAPLQHASWHGLTPTDLVFPFFLFIVGFSISYSLSKYTNKQPEFSIYKKISWRSLKIFVVGILLWLLFEPDLANIRWPGVLQRIAICFFITAILYINLNIKHLIIITLVLLVSYSLVLLYVPVPIDEIILNALNEGEIPRAHGFAEVEIYKNTSESIKPNLEPGTNISAFIDRYILPGPLYEKSWDPEGLLSTIPAIATTLLGAILGSQFRIHQIKTKVDRMKFLITSGILLLISGMIISLIIPLNKNLWTPSFVLVTGGLAVLVFTLCYFIYDIRNYRPKLKIGQALGANAITAYVLSFVLLYVFYNDLIWGVSLNEEFMKATKDIGFNPKLSSFIYSLIYAFIIFIPLNILYKKKIYIKL</sequence>
<feature type="transmembrane region" description="Helical" evidence="1">
    <location>
        <begin position="88"/>
        <end position="106"/>
    </location>
</feature>
<feature type="domain" description="Heparan-alpha-glucosaminide N-acetyltransferase catalytic" evidence="2">
    <location>
        <begin position="11"/>
        <end position="150"/>
    </location>
</feature>
<organism evidence="3 4">
    <name type="scientific">Mangrovivirga halotolerans</name>
    <dbReference type="NCBI Taxonomy" id="2993936"/>
    <lineage>
        <taxon>Bacteria</taxon>
        <taxon>Pseudomonadati</taxon>
        <taxon>Bacteroidota</taxon>
        <taxon>Cytophagia</taxon>
        <taxon>Cytophagales</taxon>
        <taxon>Mangrovivirgaceae</taxon>
        <taxon>Mangrovivirga</taxon>
    </lineage>
</organism>
<keyword evidence="1" id="KW-1133">Transmembrane helix</keyword>
<dbReference type="PANTHER" id="PTHR31061">
    <property type="entry name" value="LD22376P"/>
    <property type="match status" value="1"/>
</dbReference>
<evidence type="ECO:0000313" key="3">
    <source>
        <dbReference type="EMBL" id="MCX2743222.1"/>
    </source>
</evidence>
<keyword evidence="1" id="KW-0472">Membrane</keyword>
<keyword evidence="1" id="KW-0812">Transmembrane</keyword>
<dbReference type="InterPro" id="IPR012429">
    <property type="entry name" value="HGSNAT_cat"/>
</dbReference>
<feature type="transmembrane region" description="Helical" evidence="1">
    <location>
        <begin position="118"/>
        <end position="134"/>
    </location>
</feature>
<accession>A0ABT3RN36</accession>
<feature type="transmembrane region" description="Helical" evidence="1">
    <location>
        <begin position="287"/>
        <end position="311"/>
    </location>
</feature>
<comment type="caution">
    <text evidence="3">The sequence shown here is derived from an EMBL/GenBank/DDBJ whole genome shotgun (WGS) entry which is preliminary data.</text>
</comment>
<feature type="transmembrane region" description="Helical" evidence="1">
    <location>
        <begin position="55"/>
        <end position="76"/>
    </location>
</feature>
<dbReference type="Pfam" id="PF07786">
    <property type="entry name" value="HGSNAT_cat"/>
    <property type="match status" value="1"/>
</dbReference>
<feature type="transmembrane region" description="Helical" evidence="1">
    <location>
        <begin position="141"/>
        <end position="161"/>
    </location>
</feature>
<keyword evidence="4" id="KW-1185">Reference proteome</keyword>
<reference evidence="3 4" key="1">
    <citation type="submission" date="2022-11" db="EMBL/GenBank/DDBJ databases">
        <title>The characterization of three novel Bacteroidetes species and genomic analysis of their roles in tidal elemental geochemical cycles.</title>
        <authorList>
            <person name="Ma K."/>
        </authorList>
    </citation>
    <scope>NUCLEOTIDE SEQUENCE [LARGE SCALE GENOMIC DNA]</scope>
    <source>
        <strain evidence="3 4">M17</strain>
    </source>
</reference>
<evidence type="ECO:0000259" key="2">
    <source>
        <dbReference type="Pfam" id="PF07786"/>
    </source>
</evidence>
<feature type="transmembrane region" description="Helical" evidence="1">
    <location>
        <begin position="228"/>
        <end position="250"/>
    </location>
</feature>
<evidence type="ECO:0000313" key="4">
    <source>
        <dbReference type="Proteomes" id="UP001209885"/>
    </source>
</evidence>
<dbReference type="PANTHER" id="PTHR31061:SF24">
    <property type="entry name" value="LD22376P"/>
    <property type="match status" value="1"/>
</dbReference>
<feature type="transmembrane region" description="Helical" evidence="1">
    <location>
        <begin position="374"/>
        <end position="392"/>
    </location>
</feature>
<name>A0ABT3RN36_9BACT</name>
<gene>
    <name evidence="3" type="ORF">OO013_05060</name>
</gene>
<proteinExistence type="predicted"/>
<dbReference type="EMBL" id="JAPFQN010000003">
    <property type="protein sequence ID" value="MCX2743222.1"/>
    <property type="molecule type" value="Genomic_DNA"/>
</dbReference>
<evidence type="ECO:0000256" key="1">
    <source>
        <dbReference type="SAM" id="Phobius"/>
    </source>
</evidence>
<feature type="transmembrane region" description="Helical" evidence="1">
    <location>
        <begin position="262"/>
        <end position="281"/>
    </location>
</feature>
<dbReference type="RefSeq" id="WP_266055597.1">
    <property type="nucleotide sequence ID" value="NZ_JAPFQN010000003.1"/>
</dbReference>
<dbReference type="Proteomes" id="UP001209885">
    <property type="component" value="Unassembled WGS sequence"/>
</dbReference>
<feature type="transmembrane region" description="Helical" evidence="1">
    <location>
        <begin position="323"/>
        <end position="345"/>
    </location>
</feature>
<feature type="transmembrane region" description="Helical" evidence="1">
    <location>
        <begin position="12"/>
        <end position="35"/>
    </location>
</feature>
<protein>
    <submittedName>
        <fullName evidence="3">Heparan-alpha-glucosaminide N-acetyltransferase domain-containing protein</fullName>
    </submittedName>
</protein>